<proteinExistence type="predicted"/>
<organism evidence="1">
    <name type="scientific">Eucalyptus grandis</name>
    <name type="common">Flooded gum</name>
    <dbReference type="NCBI Taxonomy" id="71139"/>
    <lineage>
        <taxon>Eukaryota</taxon>
        <taxon>Viridiplantae</taxon>
        <taxon>Streptophyta</taxon>
        <taxon>Embryophyta</taxon>
        <taxon>Tracheophyta</taxon>
        <taxon>Spermatophyta</taxon>
        <taxon>Magnoliopsida</taxon>
        <taxon>eudicotyledons</taxon>
        <taxon>Gunneridae</taxon>
        <taxon>Pentapetalae</taxon>
        <taxon>rosids</taxon>
        <taxon>malvids</taxon>
        <taxon>Myrtales</taxon>
        <taxon>Myrtaceae</taxon>
        <taxon>Myrtoideae</taxon>
        <taxon>Eucalypteae</taxon>
        <taxon>Eucalyptus</taxon>
    </lineage>
</organism>
<protein>
    <submittedName>
        <fullName evidence="1">Uncharacterized protein</fullName>
    </submittedName>
</protein>
<sequence>MNIIDQNKKKRGKLWVELDKAIERTRFSDLDLSKAQYMTGMNIIGSSTYVRRFQKGKRGETLTGAIKMGKTHLATSSKLVTNCCRPFLSTRFEFLSIPPGDSCSLFNKSPNHQTLNLYTHDRFQASSPRLSFPNPDLPSSRRPMAESLQVHWVPWQNARKSSSFQAIHGKIIAPHCLFCL</sequence>
<gene>
    <name evidence="1" type="ORF">EUGRSUZ_B03673</name>
</gene>
<reference evidence="1" key="1">
    <citation type="submission" date="2013-07" db="EMBL/GenBank/DDBJ databases">
        <title>The genome of Eucalyptus grandis.</title>
        <authorList>
            <person name="Schmutz J."/>
            <person name="Hayes R."/>
            <person name="Myburg A."/>
            <person name="Tuskan G."/>
            <person name="Grattapaglia D."/>
            <person name="Rokhsar D.S."/>
        </authorList>
    </citation>
    <scope>NUCLEOTIDE SEQUENCE</scope>
    <source>
        <tissue evidence="1">Leaf extractions</tissue>
    </source>
</reference>
<dbReference type="InParanoid" id="A0A059D980"/>
<name>A0A059D980_EUCGR</name>
<dbReference type="EMBL" id="KK198754">
    <property type="protein sequence ID" value="KCW87147.1"/>
    <property type="molecule type" value="Genomic_DNA"/>
</dbReference>
<dbReference type="Gramene" id="KCW87147">
    <property type="protein sequence ID" value="KCW87147"/>
    <property type="gene ID" value="EUGRSUZ_B03673"/>
</dbReference>
<dbReference type="AlphaFoldDB" id="A0A059D980"/>
<evidence type="ECO:0000313" key="1">
    <source>
        <dbReference type="EMBL" id="KCW87147.1"/>
    </source>
</evidence>
<accession>A0A059D980</accession>